<protein>
    <submittedName>
        <fullName evidence="1">Uncharacterized protein</fullName>
    </submittedName>
</protein>
<dbReference type="EMBL" id="ABFZ02000022">
    <property type="protein sequence ID" value="EDS14189.1"/>
    <property type="molecule type" value="Genomic_DNA"/>
</dbReference>
<accession>B0NUZ6</accession>
<dbReference type="Proteomes" id="UP000004713">
    <property type="component" value="Unassembled WGS sequence"/>
</dbReference>
<organism evidence="1 2">
    <name type="scientific">Bacteroides stercoris ATCC 43183</name>
    <dbReference type="NCBI Taxonomy" id="449673"/>
    <lineage>
        <taxon>Bacteria</taxon>
        <taxon>Pseudomonadati</taxon>
        <taxon>Bacteroidota</taxon>
        <taxon>Bacteroidia</taxon>
        <taxon>Bacteroidales</taxon>
        <taxon>Bacteroidaceae</taxon>
        <taxon>Bacteroides</taxon>
    </lineage>
</organism>
<reference evidence="1 2" key="1">
    <citation type="submission" date="2007-11" db="EMBL/GenBank/DDBJ databases">
        <title>Draft genome sequence of Bacteroides stercoris(ATCC 43183).</title>
        <authorList>
            <person name="Sudarsanam P."/>
            <person name="Ley R."/>
            <person name="Guruge J."/>
            <person name="Turnbaugh P.J."/>
            <person name="Mahowald M."/>
            <person name="Liep D."/>
            <person name="Gordon J."/>
        </authorList>
    </citation>
    <scope>NUCLEOTIDE SEQUENCE [LARGE SCALE GENOMIC DNA]</scope>
    <source>
        <strain evidence="1 2">ATCC 43183</strain>
    </source>
</reference>
<dbReference type="AlphaFoldDB" id="B0NUZ6"/>
<gene>
    <name evidence="1" type="ORF">BACSTE_03333</name>
</gene>
<name>B0NUZ6_BACSE</name>
<reference evidence="1 2" key="2">
    <citation type="submission" date="2007-11" db="EMBL/GenBank/DDBJ databases">
        <authorList>
            <person name="Fulton L."/>
            <person name="Clifton S."/>
            <person name="Fulton B."/>
            <person name="Xu J."/>
            <person name="Minx P."/>
            <person name="Pepin K.H."/>
            <person name="Johnson M."/>
            <person name="Thiruvilangam P."/>
            <person name="Bhonagiri V."/>
            <person name="Nash W.E."/>
            <person name="Mardis E.R."/>
            <person name="Wilson R.K."/>
        </authorList>
    </citation>
    <scope>NUCLEOTIDE SEQUENCE [LARGE SCALE GENOMIC DNA]</scope>
    <source>
        <strain evidence="1 2">ATCC 43183</strain>
    </source>
</reference>
<evidence type="ECO:0000313" key="2">
    <source>
        <dbReference type="Proteomes" id="UP000004713"/>
    </source>
</evidence>
<comment type="caution">
    <text evidence="1">The sequence shown here is derived from an EMBL/GenBank/DDBJ whole genome shotgun (WGS) entry which is preliminary data.</text>
</comment>
<dbReference type="HOGENOM" id="CLU_3076942_0_0_10"/>
<sequence length="52" mass="6381">MNCTKAWYELYQTVVGAVPKCGTRRTNRWYFPYQTQVLYWYLYTIDLKLFTS</sequence>
<proteinExistence type="predicted"/>
<evidence type="ECO:0000313" key="1">
    <source>
        <dbReference type="EMBL" id="EDS14189.1"/>
    </source>
</evidence>